<dbReference type="RefSeq" id="WP_038194326.1">
    <property type="nucleotide sequence ID" value="NZ_CAWLXS010000109.1"/>
</dbReference>
<dbReference type="SUPFAM" id="SSF46689">
    <property type="entry name" value="Homeodomain-like"/>
    <property type="match status" value="1"/>
</dbReference>
<dbReference type="AlphaFoldDB" id="A0A077PR27"/>
<dbReference type="InterPro" id="IPR009057">
    <property type="entry name" value="Homeodomain-like_sf"/>
</dbReference>
<dbReference type="Proteomes" id="UP000028493">
    <property type="component" value="Unassembled WGS sequence"/>
</dbReference>
<dbReference type="GO" id="GO:0003676">
    <property type="term" value="F:nucleic acid binding"/>
    <property type="evidence" value="ECO:0007669"/>
    <property type="project" value="InterPro"/>
</dbReference>
<comment type="caution">
    <text evidence="2">The sequence shown here is derived from an EMBL/GenBank/DDBJ whole genome shotgun (WGS) entry which is preliminary data.</text>
</comment>
<reference evidence="2" key="1">
    <citation type="submission" date="2013-07" db="EMBL/GenBank/DDBJ databases">
        <title>Sub-species coevolution in mutualistic symbiosis.</title>
        <authorList>
            <person name="Murfin K."/>
            <person name="Klassen J."/>
            <person name="Lee M."/>
            <person name="Forst S."/>
            <person name="Stock P."/>
            <person name="Goodrich-Blair H."/>
        </authorList>
    </citation>
    <scope>NUCLEOTIDE SEQUENCE [LARGE SCALE GENOMIC DNA]</scope>
    <source>
        <strain evidence="2">Kraussei Becker Underwood</strain>
    </source>
</reference>
<dbReference type="HOGENOM" id="CLU_069627_0_0_6"/>
<evidence type="ECO:0000259" key="1">
    <source>
        <dbReference type="Pfam" id="PF13358"/>
    </source>
</evidence>
<dbReference type="Gene3D" id="3.30.420.10">
    <property type="entry name" value="Ribonuclease H-like superfamily/Ribonuclease H"/>
    <property type="match status" value="1"/>
</dbReference>
<protein>
    <submittedName>
        <fullName evidence="2">Transposase TnpA-like protein</fullName>
    </submittedName>
</protein>
<dbReference type="Pfam" id="PF13358">
    <property type="entry name" value="DDE_3"/>
    <property type="match status" value="1"/>
</dbReference>
<gene>
    <name evidence="2" type="ORF">XBKB1_1110006</name>
</gene>
<dbReference type="EMBL" id="CBSZ010000015">
    <property type="protein sequence ID" value="CDH22369.1"/>
    <property type="molecule type" value="Genomic_DNA"/>
</dbReference>
<name>A0A077PR27_XENBV</name>
<dbReference type="NCBIfam" id="NF033545">
    <property type="entry name" value="transpos_IS630"/>
    <property type="match status" value="1"/>
</dbReference>
<dbReference type="InterPro" id="IPR047655">
    <property type="entry name" value="Transpos_IS630-like"/>
</dbReference>
<dbReference type="Pfam" id="PF13565">
    <property type="entry name" value="HTH_32"/>
    <property type="match status" value="1"/>
</dbReference>
<dbReference type="InterPro" id="IPR038717">
    <property type="entry name" value="Tc1-like_DDE_dom"/>
</dbReference>
<accession>A0A077PR27</accession>
<sequence>MSIIASIPRNERRLMQKTIQKTRDKNHARRLIAMLMLYRGDTVSYVAKTLACSRSSVGRWINRYTLYGLEGLKSRPSGRPRRWPFELICSLLRHLISDSPDVLGYQRSRWSSELLAIQINEITGCSLHASTIRRWLPQADIVWRRAVPTLRIRDPHKEEKMRAINDALERCSPDHPVFYEDEVDIHLNPKIGADWQLRGQQKRITTPGQNEKYYLAGALHSGTGKVSYVGGNNKDSSLFIKLLAHLKAAYRRAKSITLIVDNYIIHKSQKTQEWLAQNPKFKLIYQPIYSPWINHIEKLWLALHETITRNHCCCYMWQLLRKVRGFMNTVSPFPGNKHGTAKV</sequence>
<organism evidence="2">
    <name type="scientific">Xenorhabdus bovienii str. kraussei Becker Underwood</name>
    <dbReference type="NCBI Taxonomy" id="1398204"/>
    <lineage>
        <taxon>Bacteria</taxon>
        <taxon>Pseudomonadati</taxon>
        <taxon>Pseudomonadota</taxon>
        <taxon>Gammaproteobacteria</taxon>
        <taxon>Enterobacterales</taxon>
        <taxon>Morganellaceae</taxon>
        <taxon>Xenorhabdus</taxon>
    </lineage>
</organism>
<proteinExistence type="predicted"/>
<dbReference type="InterPro" id="IPR036397">
    <property type="entry name" value="RNaseH_sf"/>
</dbReference>
<feature type="domain" description="Tc1-like transposase DDE" evidence="1">
    <location>
        <begin position="177"/>
        <end position="309"/>
    </location>
</feature>
<evidence type="ECO:0000313" key="2">
    <source>
        <dbReference type="EMBL" id="CDH22369.1"/>
    </source>
</evidence>